<dbReference type="Pfam" id="PF18602">
    <property type="entry name" value="Rap1a"/>
    <property type="match status" value="1"/>
</dbReference>
<protein>
    <recommendedName>
        <fullName evidence="2">Rap1a immunity protein domain-containing protein</fullName>
    </recommendedName>
</protein>
<name>A0AAC9IS32_9BURK</name>
<dbReference type="Proteomes" id="UP000182060">
    <property type="component" value="Chromosome"/>
</dbReference>
<evidence type="ECO:0000256" key="1">
    <source>
        <dbReference type="SAM" id="SignalP"/>
    </source>
</evidence>
<accession>A0AAC9IS32</accession>
<dbReference type="InterPro" id="IPR041238">
    <property type="entry name" value="Rap1a"/>
</dbReference>
<dbReference type="RefSeq" id="WP_071539581.1">
    <property type="nucleotide sequence ID" value="NZ_CP015016.1"/>
</dbReference>
<evidence type="ECO:0000313" key="3">
    <source>
        <dbReference type="EMBL" id="APC01684.1"/>
    </source>
</evidence>
<feature type="domain" description="Rap1a immunity protein" evidence="2">
    <location>
        <begin position="28"/>
        <end position="115"/>
    </location>
</feature>
<reference evidence="3" key="1">
    <citation type="journal article" date="2017" name="Appl. Environ. Microbiol.">
        <title>Microdiversification of a pelagic Polynucleobacter species is mainly driven by acquisition of genomic islands from a partially interspecific gene pool.</title>
        <authorList>
            <person name="Hoetzinger M."/>
            <person name="Hahn M.W."/>
            <person name="Jezberova J."/>
            <person name="Schmidt J."/>
            <person name="Koll U."/>
        </authorList>
    </citation>
    <scope>NUCLEOTIDE SEQUENCE</scope>
    <source>
        <strain evidence="3">MWH-RechtKol4</strain>
    </source>
</reference>
<proteinExistence type="predicted"/>
<dbReference type="AlphaFoldDB" id="A0AAC9IS32"/>
<dbReference type="EMBL" id="CP015017">
    <property type="protein sequence ID" value="APC01684.1"/>
    <property type="molecule type" value="Genomic_DNA"/>
</dbReference>
<keyword evidence="1" id="KW-0732">Signal</keyword>
<gene>
    <name evidence="3" type="ORF">AOC25_08645</name>
</gene>
<sequence>MKKFLALISVAVLALGITSTAQAATAISTQELIKDCKGKDGTFITCEIYGQAVYDTYLVTRNPKTAPDFICVQQPAPTRKEVIQEYIQWSDANPKYANDPAADTILRFLAGRFPCNKK</sequence>
<feature type="signal peptide" evidence="1">
    <location>
        <begin position="1"/>
        <end position="23"/>
    </location>
</feature>
<organism evidence="3 4">
    <name type="scientific">Polynucleobacter asymbioticus</name>
    <dbReference type="NCBI Taxonomy" id="576611"/>
    <lineage>
        <taxon>Bacteria</taxon>
        <taxon>Pseudomonadati</taxon>
        <taxon>Pseudomonadota</taxon>
        <taxon>Betaproteobacteria</taxon>
        <taxon>Burkholderiales</taxon>
        <taxon>Burkholderiaceae</taxon>
        <taxon>Polynucleobacter</taxon>
    </lineage>
</organism>
<evidence type="ECO:0000313" key="4">
    <source>
        <dbReference type="Proteomes" id="UP000182060"/>
    </source>
</evidence>
<evidence type="ECO:0000259" key="2">
    <source>
        <dbReference type="Pfam" id="PF18602"/>
    </source>
</evidence>
<feature type="chain" id="PRO_5041915429" description="Rap1a immunity protein domain-containing protein" evidence="1">
    <location>
        <begin position="24"/>
        <end position="118"/>
    </location>
</feature>